<evidence type="ECO:0000256" key="8">
    <source>
        <dbReference type="ARBA" id="ARBA00049339"/>
    </source>
</evidence>
<comment type="catalytic activity">
    <reaction evidence="8 9">
        <text>tRNA(Arg) + L-arginine + ATP = L-arginyl-tRNA(Arg) + AMP + diphosphate</text>
        <dbReference type="Rhea" id="RHEA:20301"/>
        <dbReference type="Rhea" id="RHEA-COMP:9658"/>
        <dbReference type="Rhea" id="RHEA-COMP:9673"/>
        <dbReference type="ChEBI" id="CHEBI:30616"/>
        <dbReference type="ChEBI" id="CHEBI:32682"/>
        <dbReference type="ChEBI" id="CHEBI:33019"/>
        <dbReference type="ChEBI" id="CHEBI:78442"/>
        <dbReference type="ChEBI" id="CHEBI:78513"/>
        <dbReference type="ChEBI" id="CHEBI:456215"/>
        <dbReference type="EC" id="6.1.1.19"/>
    </reaction>
</comment>
<dbReference type="InterPro" id="IPR014729">
    <property type="entry name" value="Rossmann-like_a/b/a_fold"/>
</dbReference>
<comment type="subunit">
    <text evidence="9">Monomer.</text>
</comment>
<accession>A0ABT3N6N9</accession>
<comment type="similarity">
    <text evidence="1 9 10">Belongs to the class-I aminoacyl-tRNA synthetase family.</text>
</comment>
<feature type="domain" description="Arginyl tRNA synthetase N-terminal" evidence="12">
    <location>
        <begin position="3"/>
        <end position="92"/>
    </location>
</feature>
<dbReference type="SMART" id="SM00836">
    <property type="entry name" value="DALR_1"/>
    <property type="match status" value="1"/>
</dbReference>
<dbReference type="NCBIfam" id="TIGR00456">
    <property type="entry name" value="argS"/>
    <property type="match status" value="1"/>
</dbReference>
<dbReference type="InterPro" id="IPR001278">
    <property type="entry name" value="Arg-tRNA-ligase"/>
</dbReference>
<evidence type="ECO:0000313" key="14">
    <source>
        <dbReference type="Proteomes" id="UP001209681"/>
    </source>
</evidence>
<dbReference type="InterPro" id="IPR005148">
    <property type="entry name" value="Arg-tRNA-synth_N"/>
</dbReference>
<dbReference type="InterPro" id="IPR001412">
    <property type="entry name" value="aa-tRNA-synth_I_CS"/>
</dbReference>
<evidence type="ECO:0000256" key="4">
    <source>
        <dbReference type="ARBA" id="ARBA00022741"/>
    </source>
</evidence>
<gene>
    <name evidence="9 13" type="primary">argS</name>
    <name evidence="13" type="ORF">OOT00_03795</name>
</gene>
<dbReference type="CDD" id="cd07956">
    <property type="entry name" value="Anticodon_Ia_Arg"/>
    <property type="match status" value="1"/>
</dbReference>
<dbReference type="InterPro" id="IPR036695">
    <property type="entry name" value="Arg-tRNA-synth_N_sf"/>
</dbReference>
<dbReference type="SUPFAM" id="SSF47323">
    <property type="entry name" value="Anticodon-binding domain of a subclass of class I aminoacyl-tRNA synthetases"/>
    <property type="match status" value="1"/>
</dbReference>
<evidence type="ECO:0000256" key="3">
    <source>
        <dbReference type="ARBA" id="ARBA00022598"/>
    </source>
</evidence>
<dbReference type="Pfam" id="PF03485">
    <property type="entry name" value="Arg_tRNA_synt_N"/>
    <property type="match status" value="1"/>
</dbReference>
<evidence type="ECO:0000256" key="5">
    <source>
        <dbReference type="ARBA" id="ARBA00022840"/>
    </source>
</evidence>
<dbReference type="EC" id="6.1.1.19" evidence="9"/>
<evidence type="ECO:0000256" key="1">
    <source>
        <dbReference type="ARBA" id="ARBA00005594"/>
    </source>
</evidence>
<name>A0ABT3N6N9_9BACT</name>
<dbReference type="Gene3D" id="3.40.50.620">
    <property type="entry name" value="HUPs"/>
    <property type="match status" value="1"/>
</dbReference>
<dbReference type="PANTHER" id="PTHR11956">
    <property type="entry name" value="ARGINYL-TRNA SYNTHETASE"/>
    <property type="match status" value="1"/>
</dbReference>
<dbReference type="EMBL" id="JAPFPW010000003">
    <property type="protein sequence ID" value="MCW7753105.1"/>
    <property type="molecule type" value="Genomic_DNA"/>
</dbReference>
<dbReference type="Pfam" id="PF05746">
    <property type="entry name" value="DALR_1"/>
    <property type="match status" value="1"/>
</dbReference>
<feature type="short sequence motif" description="'HIGH' region" evidence="9">
    <location>
        <begin position="129"/>
        <end position="139"/>
    </location>
</feature>
<dbReference type="Proteomes" id="UP001209681">
    <property type="component" value="Unassembled WGS sequence"/>
</dbReference>
<feature type="domain" description="DALR anticodon binding" evidence="11">
    <location>
        <begin position="433"/>
        <end position="550"/>
    </location>
</feature>
<dbReference type="PRINTS" id="PR01038">
    <property type="entry name" value="TRNASYNTHARG"/>
</dbReference>
<keyword evidence="7 9" id="KW-0030">Aminoacyl-tRNA synthetase</keyword>
<dbReference type="InterPro" id="IPR035684">
    <property type="entry name" value="ArgRS_core"/>
</dbReference>
<evidence type="ECO:0000256" key="6">
    <source>
        <dbReference type="ARBA" id="ARBA00022917"/>
    </source>
</evidence>
<keyword evidence="5 9" id="KW-0067">ATP-binding</keyword>
<keyword evidence="14" id="KW-1185">Reference proteome</keyword>
<comment type="subcellular location">
    <subcellularLocation>
        <location evidence="9">Cytoplasm</location>
    </subcellularLocation>
</comment>
<keyword evidence="2 9" id="KW-0963">Cytoplasm</keyword>
<reference evidence="13 14" key="1">
    <citation type="submission" date="2022-11" db="EMBL/GenBank/DDBJ databases">
        <title>Desulfobotulus tamanensis H1 sp. nov. - anaerobic, alkaliphilic, sulphate reducing bacterium isolated from terrestrial mud volcano.</title>
        <authorList>
            <person name="Frolova A."/>
            <person name="Merkel A.Y."/>
            <person name="Slobodkin A.I."/>
        </authorList>
    </citation>
    <scope>NUCLEOTIDE SEQUENCE [LARGE SCALE GENOMIC DNA]</scope>
    <source>
        <strain evidence="13 14">H1</strain>
    </source>
</reference>
<dbReference type="InterPro" id="IPR009080">
    <property type="entry name" value="tRNAsynth_Ia_anticodon-bd"/>
</dbReference>
<dbReference type="RefSeq" id="WP_265423963.1">
    <property type="nucleotide sequence ID" value="NZ_JAPFPW010000003.1"/>
</dbReference>
<evidence type="ECO:0000259" key="12">
    <source>
        <dbReference type="SMART" id="SM01016"/>
    </source>
</evidence>
<dbReference type="HAMAP" id="MF_00123">
    <property type="entry name" value="Arg_tRNA_synth"/>
    <property type="match status" value="1"/>
</dbReference>
<dbReference type="SUPFAM" id="SSF55190">
    <property type="entry name" value="Arginyl-tRNA synthetase (ArgRS), N-terminal 'additional' domain"/>
    <property type="match status" value="1"/>
</dbReference>
<keyword evidence="3 9" id="KW-0436">Ligase</keyword>
<comment type="caution">
    <text evidence="13">The sequence shown here is derived from an EMBL/GenBank/DDBJ whole genome shotgun (WGS) entry which is preliminary data.</text>
</comment>
<keyword evidence="4 9" id="KW-0547">Nucleotide-binding</keyword>
<dbReference type="SUPFAM" id="SSF52374">
    <property type="entry name" value="Nucleotidylyl transferase"/>
    <property type="match status" value="1"/>
</dbReference>
<evidence type="ECO:0000259" key="11">
    <source>
        <dbReference type="SMART" id="SM00836"/>
    </source>
</evidence>
<evidence type="ECO:0000313" key="13">
    <source>
        <dbReference type="EMBL" id="MCW7753105.1"/>
    </source>
</evidence>
<sequence length="550" mass="61453">MKEHLKSLVLKAAERAHGSGALVSEVFPEFEIEVPRAEAHGDFSANIAMVGAKTQKLPPRRIAEILLDHLEDSADILEKTEIAGPGFINFYLKPSAWLPVIRRVLDEGAVFGRVNEGGGRRVQVEFVSANPTGPLHVGHGRGAVVGDAMASILSACGYDVEKEYYINDSGRQILTLGTSVWLRLKEASGKGTAFPEDCYQGDYIKDLALEVKERYPELSALDDEKGIAACARFAADSILHGIKEDLEAFGVVHDKWFSEQSLYDEGIVDAVLKDLEATGIVYEKDGAKWFRTTDWQDEKDRVVVRNNGMTTYFASDIAYHKNKYERGFDRVIDVWGADHHGYIKRIKAAVAATGTDPDRFEVILVQLVALLRNGQPVAMSTRSGEFETLKAVVDEVGKDAARFFFLMRSYETSLDFDLELAKKKSNDNPVFYVQYVHARIASILRKAEEMGIQENLEKLDLLKEPEEIQLVRHLARFPETIALSGSRLEPHRVPFYMMELASAFHTYYNCHKVLGEDEILSSARLALIRSVQQVIRNGLVLLGISAPEEM</sequence>
<evidence type="ECO:0000256" key="7">
    <source>
        <dbReference type="ARBA" id="ARBA00023146"/>
    </source>
</evidence>
<evidence type="ECO:0000256" key="9">
    <source>
        <dbReference type="HAMAP-Rule" id="MF_00123"/>
    </source>
</evidence>
<proteinExistence type="inferred from homology"/>
<dbReference type="InterPro" id="IPR008909">
    <property type="entry name" value="DALR_anticod-bd"/>
</dbReference>
<dbReference type="Gene3D" id="3.30.1360.70">
    <property type="entry name" value="Arginyl tRNA synthetase N-terminal domain"/>
    <property type="match status" value="1"/>
</dbReference>
<protein>
    <recommendedName>
        <fullName evidence="9">Arginine--tRNA ligase</fullName>
        <ecNumber evidence="9">6.1.1.19</ecNumber>
    </recommendedName>
    <alternativeName>
        <fullName evidence="9">Arginyl-tRNA synthetase</fullName>
        <shortName evidence="9">ArgRS</shortName>
    </alternativeName>
</protein>
<organism evidence="13 14">
    <name type="scientific">Desulfobotulus pelophilus</name>
    <dbReference type="NCBI Taxonomy" id="2823377"/>
    <lineage>
        <taxon>Bacteria</taxon>
        <taxon>Pseudomonadati</taxon>
        <taxon>Thermodesulfobacteriota</taxon>
        <taxon>Desulfobacteria</taxon>
        <taxon>Desulfobacterales</taxon>
        <taxon>Desulfobacteraceae</taxon>
        <taxon>Desulfobotulus</taxon>
    </lineage>
</organism>
<dbReference type="PROSITE" id="PS00178">
    <property type="entry name" value="AA_TRNA_LIGASE_I"/>
    <property type="match status" value="1"/>
</dbReference>
<dbReference type="PANTHER" id="PTHR11956:SF5">
    <property type="entry name" value="ARGININE--TRNA LIGASE, CYTOPLASMIC"/>
    <property type="match status" value="1"/>
</dbReference>
<dbReference type="CDD" id="cd00671">
    <property type="entry name" value="ArgRS_core"/>
    <property type="match status" value="1"/>
</dbReference>
<keyword evidence="6 9" id="KW-0648">Protein biosynthesis</keyword>
<dbReference type="GO" id="GO:0004814">
    <property type="term" value="F:arginine-tRNA ligase activity"/>
    <property type="evidence" value="ECO:0007669"/>
    <property type="project" value="UniProtKB-EC"/>
</dbReference>
<evidence type="ECO:0000256" key="10">
    <source>
        <dbReference type="RuleBase" id="RU363038"/>
    </source>
</evidence>
<dbReference type="Gene3D" id="1.10.730.10">
    <property type="entry name" value="Isoleucyl-tRNA Synthetase, Domain 1"/>
    <property type="match status" value="1"/>
</dbReference>
<dbReference type="SMART" id="SM01016">
    <property type="entry name" value="Arg_tRNA_synt_N"/>
    <property type="match status" value="1"/>
</dbReference>
<dbReference type="Pfam" id="PF00750">
    <property type="entry name" value="tRNA-synt_1d"/>
    <property type="match status" value="1"/>
</dbReference>
<evidence type="ECO:0000256" key="2">
    <source>
        <dbReference type="ARBA" id="ARBA00022490"/>
    </source>
</evidence>